<dbReference type="EMBL" id="GG666622">
    <property type="protein sequence ID" value="EEN48074.1"/>
    <property type="molecule type" value="Genomic_DNA"/>
</dbReference>
<dbReference type="PROSITE" id="PS50060">
    <property type="entry name" value="MAM_2"/>
    <property type="match status" value="1"/>
</dbReference>
<dbReference type="FunFam" id="2.60.120.200:FF:000182">
    <property type="entry name" value="MAM and LDL-receptor class A domain-containing protein 1"/>
    <property type="match status" value="1"/>
</dbReference>
<organism>
    <name type="scientific">Branchiostoma floridae</name>
    <name type="common">Florida lancelet</name>
    <name type="synonym">Amphioxus</name>
    <dbReference type="NCBI Taxonomy" id="7739"/>
    <lineage>
        <taxon>Eukaryota</taxon>
        <taxon>Metazoa</taxon>
        <taxon>Chordata</taxon>
        <taxon>Cephalochordata</taxon>
        <taxon>Leptocardii</taxon>
        <taxon>Amphioxiformes</taxon>
        <taxon>Branchiostomatidae</taxon>
        <taxon>Branchiostoma</taxon>
    </lineage>
</organism>
<dbReference type="PANTHER" id="PTHR23282">
    <property type="entry name" value="APICAL ENDOSOMAL GLYCOPROTEIN PRECURSOR"/>
    <property type="match status" value="1"/>
</dbReference>
<proteinExistence type="predicted"/>
<dbReference type="SUPFAM" id="SSF49899">
    <property type="entry name" value="Concanavalin A-like lectins/glucanases"/>
    <property type="match status" value="1"/>
</dbReference>
<keyword evidence="2" id="KW-1015">Disulfide bond</keyword>
<dbReference type="Pfam" id="PF00629">
    <property type="entry name" value="MAM"/>
    <property type="match status" value="1"/>
</dbReference>
<dbReference type="InterPro" id="IPR000998">
    <property type="entry name" value="MAM_dom"/>
</dbReference>
<evidence type="ECO:0000313" key="4">
    <source>
        <dbReference type="EMBL" id="EEN48074.1"/>
    </source>
</evidence>
<dbReference type="CDD" id="cd06263">
    <property type="entry name" value="MAM"/>
    <property type="match status" value="1"/>
</dbReference>
<accession>C3ZH91</accession>
<feature type="domain" description="MAM" evidence="3">
    <location>
        <begin position="10"/>
        <end position="171"/>
    </location>
</feature>
<dbReference type="PRINTS" id="PR00020">
    <property type="entry name" value="MAMDOMAIN"/>
</dbReference>
<evidence type="ECO:0000256" key="2">
    <source>
        <dbReference type="ARBA" id="ARBA00023157"/>
    </source>
</evidence>
<sequence length="173" mass="19118">MVDSSTPGVFDCDFETDLCGWTQDSEDDFDWTRHEGSTDTGNTGPPYDHTMGDENGHYMYINTSSPRVEGDRALLYSPTVTTTCTMYLRFWYHMYGSAIETLNVYVRTDSSLPAVPVFTRTGEQGNQWLSAEVEISTTGNYYVVIEGISGSDITGQIALDDITLETGHCATGT</sequence>
<dbReference type="GO" id="GO:0016020">
    <property type="term" value="C:membrane"/>
    <property type="evidence" value="ECO:0007669"/>
    <property type="project" value="InterPro"/>
</dbReference>
<gene>
    <name evidence="4" type="ORF">BRAFLDRAFT_246509</name>
</gene>
<dbReference type="NCBIfam" id="NF038128">
    <property type="entry name" value="choice_anch_J"/>
    <property type="match status" value="1"/>
</dbReference>
<dbReference type="InterPro" id="IPR051560">
    <property type="entry name" value="MAM_domain-containing"/>
</dbReference>
<evidence type="ECO:0000256" key="1">
    <source>
        <dbReference type="ARBA" id="ARBA00022737"/>
    </source>
</evidence>
<dbReference type="SMART" id="SM00137">
    <property type="entry name" value="MAM"/>
    <property type="match status" value="1"/>
</dbReference>
<dbReference type="InParanoid" id="C3ZH91"/>
<dbReference type="AlphaFoldDB" id="C3ZH91"/>
<dbReference type="InterPro" id="IPR013320">
    <property type="entry name" value="ConA-like_dom_sf"/>
</dbReference>
<name>C3ZH91_BRAFL</name>
<dbReference type="PANTHER" id="PTHR23282:SF101">
    <property type="entry name" value="MAM DOMAIN-CONTAINING PROTEIN"/>
    <property type="match status" value="1"/>
</dbReference>
<protein>
    <recommendedName>
        <fullName evidence="3">MAM domain-containing protein</fullName>
    </recommendedName>
</protein>
<reference evidence="4" key="1">
    <citation type="journal article" date="2008" name="Nature">
        <title>The amphioxus genome and the evolution of the chordate karyotype.</title>
        <authorList>
            <consortium name="US DOE Joint Genome Institute (JGI-PGF)"/>
            <person name="Putnam N.H."/>
            <person name="Butts T."/>
            <person name="Ferrier D.E.K."/>
            <person name="Furlong R.F."/>
            <person name="Hellsten U."/>
            <person name="Kawashima T."/>
            <person name="Robinson-Rechavi M."/>
            <person name="Shoguchi E."/>
            <person name="Terry A."/>
            <person name="Yu J.-K."/>
            <person name="Benito-Gutierrez E.L."/>
            <person name="Dubchak I."/>
            <person name="Garcia-Fernandez J."/>
            <person name="Gibson-Brown J.J."/>
            <person name="Grigoriev I.V."/>
            <person name="Horton A.C."/>
            <person name="de Jong P.J."/>
            <person name="Jurka J."/>
            <person name="Kapitonov V.V."/>
            <person name="Kohara Y."/>
            <person name="Kuroki Y."/>
            <person name="Lindquist E."/>
            <person name="Lucas S."/>
            <person name="Osoegawa K."/>
            <person name="Pennacchio L.A."/>
            <person name="Salamov A.A."/>
            <person name="Satou Y."/>
            <person name="Sauka-Spengler T."/>
            <person name="Schmutz J."/>
            <person name="Shin-I T."/>
            <person name="Toyoda A."/>
            <person name="Bronner-Fraser M."/>
            <person name="Fujiyama A."/>
            <person name="Holland L.Z."/>
            <person name="Holland P.W.H."/>
            <person name="Satoh N."/>
            <person name="Rokhsar D.S."/>
        </authorList>
    </citation>
    <scope>NUCLEOTIDE SEQUENCE [LARGE SCALE GENOMIC DNA]</scope>
    <source>
        <strain evidence="4">S238N-H82</strain>
        <tissue evidence="4">Testes</tissue>
    </source>
</reference>
<dbReference type="Gene3D" id="2.60.120.200">
    <property type="match status" value="1"/>
</dbReference>
<evidence type="ECO:0000259" key="3">
    <source>
        <dbReference type="PROSITE" id="PS50060"/>
    </source>
</evidence>
<keyword evidence="1" id="KW-0677">Repeat</keyword>